<gene>
    <name evidence="9" type="ORF">SAMN06309945_0383</name>
</gene>
<comment type="subcellular location">
    <subcellularLocation>
        <location evidence="1">Cell membrane</location>
        <topology evidence="1">Multi-pass membrane protein</topology>
    </subcellularLocation>
</comment>
<evidence type="ECO:0000256" key="2">
    <source>
        <dbReference type="ARBA" id="ARBA00022475"/>
    </source>
</evidence>
<dbReference type="OrthoDB" id="5101691at2"/>
<evidence type="ECO:0000256" key="3">
    <source>
        <dbReference type="ARBA" id="ARBA00022692"/>
    </source>
</evidence>
<dbReference type="PANTHER" id="PTHR30572:SF4">
    <property type="entry name" value="ABC TRANSPORTER PERMEASE YTRF"/>
    <property type="match status" value="1"/>
</dbReference>
<evidence type="ECO:0000256" key="1">
    <source>
        <dbReference type="ARBA" id="ARBA00004651"/>
    </source>
</evidence>
<feature type="transmembrane region" description="Helical" evidence="7">
    <location>
        <begin position="1058"/>
        <end position="1080"/>
    </location>
</feature>
<dbReference type="GO" id="GO:0022857">
    <property type="term" value="F:transmembrane transporter activity"/>
    <property type="evidence" value="ECO:0007669"/>
    <property type="project" value="TreeGrafter"/>
</dbReference>
<evidence type="ECO:0000313" key="10">
    <source>
        <dbReference type="Proteomes" id="UP000190857"/>
    </source>
</evidence>
<feature type="transmembrane region" description="Helical" evidence="7">
    <location>
        <begin position="496"/>
        <end position="519"/>
    </location>
</feature>
<dbReference type="AlphaFoldDB" id="A0A1T5IFD9"/>
<dbReference type="InterPro" id="IPR050250">
    <property type="entry name" value="Macrolide_Exporter_MacB"/>
</dbReference>
<name>A0A1T5IFD9_9MICO</name>
<feature type="transmembrane region" description="Helical" evidence="7">
    <location>
        <begin position="28"/>
        <end position="51"/>
    </location>
</feature>
<feature type="transmembrane region" description="Helical" evidence="7">
    <location>
        <begin position="363"/>
        <end position="392"/>
    </location>
</feature>
<feature type="domain" description="ABC3 transporter permease C-terminal" evidence="8">
    <location>
        <begin position="1013"/>
        <end position="1125"/>
    </location>
</feature>
<dbReference type="InterPro" id="IPR003838">
    <property type="entry name" value="ABC3_permease_C"/>
</dbReference>
<dbReference type="Pfam" id="PF02687">
    <property type="entry name" value="FtsX"/>
    <property type="match status" value="1"/>
</dbReference>
<evidence type="ECO:0000256" key="4">
    <source>
        <dbReference type="ARBA" id="ARBA00022989"/>
    </source>
</evidence>
<keyword evidence="4 7" id="KW-1133">Transmembrane helix</keyword>
<comment type="similarity">
    <text evidence="6">Belongs to the ABC-4 integral membrane protein family.</text>
</comment>
<evidence type="ECO:0000256" key="7">
    <source>
        <dbReference type="SAM" id="Phobius"/>
    </source>
</evidence>
<feature type="transmembrane region" description="Helical" evidence="7">
    <location>
        <begin position="1100"/>
        <end position="1126"/>
    </location>
</feature>
<keyword evidence="5 7" id="KW-0472">Membrane</keyword>
<evidence type="ECO:0000313" key="9">
    <source>
        <dbReference type="EMBL" id="SKC37857.1"/>
    </source>
</evidence>
<evidence type="ECO:0000256" key="5">
    <source>
        <dbReference type="ARBA" id="ARBA00023136"/>
    </source>
</evidence>
<keyword evidence="10" id="KW-1185">Reference proteome</keyword>
<feature type="transmembrane region" description="Helical" evidence="7">
    <location>
        <begin position="456"/>
        <end position="476"/>
    </location>
</feature>
<organism evidence="9 10">
    <name type="scientific">Okibacterium fritillariae</name>
    <dbReference type="NCBI Taxonomy" id="123320"/>
    <lineage>
        <taxon>Bacteria</taxon>
        <taxon>Bacillati</taxon>
        <taxon>Actinomycetota</taxon>
        <taxon>Actinomycetes</taxon>
        <taxon>Micrococcales</taxon>
        <taxon>Microbacteriaceae</taxon>
        <taxon>Okibacterium</taxon>
    </lineage>
</organism>
<keyword evidence="2" id="KW-1003">Cell membrane</keyword>
<dbReference type="RefSeq" id="WP_079726608.1">
    <property type="nucleotide sequence ID" value="NZ_FUZP01000001.1"/>
</dbReference>
<feature type="transmembrane region" description="Helical" evidence="7">
    <location>
        <begin position="412"/>
        <end position="435"/>
    </location>
</feature>
<accession>A0A1T5IFD9</accession>
<protein>
    <submittedName>
        <fullName evidence="9">FtsX-like permease family protein</fullName>
    </submittedName>
</protein>
<feature type="transmembrane region" description="Helical" evidence="7">
    <location>
        <begin position="550"/>
        <end position="570"/>
    </location>
</feature>
<dbReference type="GO" id="GO:0005886">
    <property type="term" value="C:plasma membrane"/>
    <property type="evidence" value="ECO:0007669"/>
    <property type="project" value="UniProtKB-SubCell"/>
</dbReference>
<feature type="transmembrane region" description="Helical" evidence="7">
    <location>
        <begin position="319"/>
        <end position="342"/>
    </location>
</feature>
<dbReference type="EMBL" id="FUZP01000001">
    <property type="protein sequence ID" value="SKC37857.1"/>
    <property type="molecule type" value="Genomic_DNA"/>
</dbReference>
<dbReference type="Proteomes" id="UP000190857">
    <property type="component" value="Unassembled WGS sequence"/>
</dbReference>
<reference evidence="9 10" key="1">
    <citation type="submission" date="2017-02" db="EMBL/GenBank/DDBJ databases">
        <authorList>
            <person name="Peterson S.W."/>
        </authorList>
    </citation>
    <scope>NUCLEOTIDE SEQUENCE [LARGE SCALE GENOMIC DNA]</scope>
    <source>
        <strain evidence="9 10">VKM Ac-2059</strain>
    </source>
</reference>
<evidence type="ECO:0000259" key="8">
    <source>
        <dbReference type="Pfam" id="PF02687"/>
    </source>
</evidence>
<dbReference type="PANTHER" id="PTHR30572">
    <property type="entry name" value="MEMBRANE COMPONENT OF TRANSPORTER-RELATED"/>
    <property type="match status" value="1"/>
</dbReference>
<feature type="transmembrane region" description="Helical" evidence="7">
    <location>
        <begin position="1005"/>
        <end position="1024"/>
    </location>
</feature>
<evidence type="ECO:0000256" key="6">
    <source>
        <dbReference type="ARBA" id="ARBA00038076"/>
    </source>
</evidence>
<proteinExistence type="inferred from homology"/>
<dbReference type="STRING" id="123320.SAMN06309945_0383"/>
<sequence length="1143" mass="116090">MPADAHPSRDGVYLLRVFARRAAFRWRFLGTVTAVLVLVATLLSALAVLAASSDAGALRGGLTDTDPAATSLTVDLLRPSGSLTELDATLADTAADVLGPDIPTERFTLTESALRPVTRTGSPLVAETAVYASVGELTDAESRTSLVDGAWASDDRSVVAPEAARTVVGLAIGDELVVQTTRGDVALRISGFYRLAEASAQAPAEQWAIDPLQGGGAHIGFAKPGQRSYEPVVAIGPLLAAPGTLEARDVSAAFAETIFRPDFTAVDESALSPLRERLVDADVSFSSAVGRQATTVALTTELPQTLDAVGGGILVTRTVVAVSGVLLALLAVTALVQVARLMTESGIVDRRLMRSRGASPAQVGALVGLEAVSVAIVTALVAPGLGALVYQAMAAVPAMRAARMPATASIPLAAWLVAAGVAVVFVAIVSAPLLVRRGAEAEFDAEQDSAARAGRLAPLMRSGLDLAVIAVAVVAALQLFRLQGTVREGTLGVDPIAAVAPAIVLLGAVLLCLRLMPLVSAAAERRSRRARGAASALASWELARRARSSIAAVLLVAVTLAVGIFSVSFLDTWRQSQADQAAFAVGPPVRLVADGRAPSEQAEALAVGATSGTSPSAALRRDAVASWNDAAPSGSRVHVLGLDESARQLIDAGRLGEEGGTEIASALAPRDDADDSGEALDGIAIDDDVTWMGVTVTALPTTADPADTPTGVRATVSAITVDAAGIVTVDALGTADLDGQPHALLGPLSQPSAERTLVGLQLRFEGEPATRSLRGSRLPVSMILSDAGARSSREAAPVALDIAPLIGWAGVTSDYQAEVPTVVSAPAPSPSPAPALAVSVDLPQDLAGTGAVASLVAWEPVTALPVVVPTDQATRLGLGLAAPFVLTLGDAAIPSAVAGMAPAVPGAVEARTLVGGTAGLAATSSDGSAAGGVYLVADSESLARALAQYGAAGTLLDEWWVDVPAGSGEAYVVRQEQAANSAVSISIDGVTRSLQEGPLRIGTQAALWLTIITSAVLLAIGFGMHSAGSLRRRRLEFAQLRAVGFGRRGILSTVSIEAGVLSAIGILFGVVSGVVLAQLLGPLVSVSPTGAPPVPAVRVVLPAAPIALLIVELLVVVGAVVVAVWATQRLVEPARLLREGAPE</sequence>
<keyword evidence="3 7" id="KW-0812">Transmembrane</keyword>